<accession>A0A3N0CC64</accession>
<gene>
    <name evidence="2" type="ORF">EFK50_20305</name>
</gene>
<name>A0A3N0CC64_9ACTN</name>
<dbReference type="OrthoDB" id="3693307at2"/>
<comment type="caution">
    <text evidence="2">The sequence shown here is derived from an EMBL/GenBank/DDBJ whole genome shotgun (WGS) entry which is preliminary data.</text>
</comment>
<proteinExistence type="predicted"/>
<dbReference type="AlphaFoldDB" id="A0A3N0CC64"/>
<keyword evidence="3" id="KW-1185">Reference proteome</keyword>
<protein>
    <submittedName>
        <fullName evidence="2">Uncharacterized protein</fullName>
    </submittedName>
</protein>
<dbReference type="Proteomes" id="UP000267128">
    <property type="component" value="Unassembled WGS sequence"/>
</dbReference>
<reference evidence="2 3" key="1">
    <citation type="submission" date="2018-11" db="EMBL/GenBank/DDBJ databases">
        <authorList>
            <person name="Li F."/>
        </authorList>
    </citation>
    <scope>NUCLEOTIDE SEQUENCE [LARGE SCALE GENOMIC DNA]</scope>
    <source>
        <strain evidence="2 3">Gsoil 097</strain>
    </source>
</reference>
<evidence type="ECO:0000313" key="3">
    <source>
        <dbReference type="Proteomes" id="UP000267128"/>
    </source>
</evidence>
<sequence length="115" mass="13111">MTWSETHRRWQALQEVETLANAGATELPWNPEYAEIFGDREELAAALHYRWNLTREAQLDTHLPESVLEEQRARLEERNAGVIRLLRAGSSRIPAPRQDSLPRIGPSVPSDRVSA</sequence>
<dbReference type="RefSeq" id="WP_123229409.1">
    <property type="nucleotide sequence ID" value="NZ_RJSE01000009.1"/>
</dbReference>
<feature type="region of interest" description="Disordered" evidence="1">
    <location>
        <begin position="93"/>
        <end position="115"/>
    </location>
</feature>
<evidence type="ECO:0000313" key="2">
    <source>
        <dbReference type="EMBL" id="RNL60656.1"/>
    </source>
</evidence>
<organism evidence="2 3">
    <name type="scientific">Nocardioides marmoriginsengisoli</name>
    <dbReference type="NCBI Taxonomy" id="661483"/>
    <lineage>
        <taxon>Bacteria</taxon>
        <taxon>Bacillati</taxon>
        <taxon>Actinomycetota</taxon>
        <taxon>Actinomycetes</taxon>
        <taxon>Propionibacteriales</taxon>
        <taxon>Nocardioidaceae</taxon>
        <taxon>Nocardioides</taxon>
    </lineage>
</organism>
<evidence type="ECO:0000256" key="1">
    <source>
        <dbReference type="SAM" id="MobiDB-lite"/>
    </source>
</evidence>
<dbReference type="EMBL" id="RJSE01000009">
    <property type="protein sequence ID" value="RNL60656.1"/>
    <property type="molecule type" value="Genomic_DNA"/>
</dbReference>